<dbReference type="InterPro" id="IPR029753">
    <property type="entry name" value="D-isomer_DH_CS"/>
</dbReference>
<evidence type="ECO:0000256" key="2">
    <source>
        <dbReference type="ARBA" id="ARBA00023002"/>
    </source>
</evidence>
<dbReference type="PANTHER" id="PTHR43026">
    <property type="entry name" value="2-HYDROXYACID DEHYDROGENASE HOMOLOG 1-RELATED"/>
    <property type="match status" value="1"/>
</dbReference>
<organism evidence="7 8">
    <name type="scientific">Cavenderia fasciculata</name>
    <name type="common">Slime mold</name>
    <name type="synonym">Dictyostelium fasciculatum</name>
    <dbReference type="NCBI Taxonomy" id="261658"/>
    <lineage>
        <taxon>Eukaryota</taxon>
        <taxon>Amoebozoa</taxon>
        <taxon>Evosea</taxon>
        <taxon>Eumycetozoa</taxon>
        <taxon>Dictyostelia</taxon>
        <taxon>Acytosteliales</taxon>
        <taxon>Cavenderiaceae</taxon>
        <taxon>Cavenderia</taxon>
    </lineage>
</organism>
<dbReference type="RefSeq" id="XP_004362614.1">
    <property type="nucleotide sequence ID" value="XM_004362557.1"/>
</dbReference>
<dbReference type="OMA" id="VIVTAHQ"/>
<protein>
    <submittedName>
        <fullName evidence="7">D-lactate dehydrogenase</fullName>
    </submittedName>
</protein>
<feature type="domain" description="D-isomer specific 2-hydroxyacid dehydrogenase NAD-binding" evidence="6">
    <location>
        <begin position="130"/>
        <end position="316"/>
    </location>
</feature>
<dbReference type="Pfam" id="PF02826">
    <property type="entry name" value="2-Hacid_dh_C"/>
    <property type="match status" value="1"/>
</dbReference>
<dbReference type="PROSITE" id="PS00671">
    <property type="entry name" value="D_2_HYDROXYACID_DH_3"/>
    <property type="match status" value="1"/>
</dbReference>
<dbReference type="CDD" id="cd12183">
    <property type="entry name" value="LDH_like_2"/>
    <property type="match status" value="1"/>
</dbReference>
<dbReference type="AlphaFoldDB" id="F4PGC9"/>
<dbReference type="PROSITE" id="PS00670">
    <property type="entry name" value="D_2_HYDROXYACID_DH_2"/>
    <property type="match status" value="1"/>
</dbReference>
<dbReference type="InterPro" id="IPR006140">
    <property type="entry name" value="D-isomer_DH_NAD-bd"/>
</dbReference>
<dbReference type="GeneID" id="14877220"/>
<evidence type="ECO:0000259" key="5">
    <source>
        <dbReference type="Pfam" id="PF00389"/>
    </source>
</evidence>
<dbReference type="PANTHER" id="PTHR43026:SF1">
    <property type="entry name" value="2-HYDROXYACID DEHYDROGENASE HOMOLOG 1-RELATED"/>
    <property type="match status" value="1"/>
</dbReference>
<sequence length="358" mass="39800">MKLAIFSNKGYWVDHFNKVKIPCEHQFFDSKLNKETVCHTSASSCHKLILLLFLINFAMVAKGYDAVCIFVNDIICSETLTILKEGGTKLILLRCAGFNNVDLEAAKKCGITCLRVPRYSPNAVAEYAAALMMTLNRKIHKAYNRVREGNFSLESLEGFDFFGKTVGVFGTGKIGELLCNILVGFGCKIIAYDVVENEACKKIGVKYMSQEEVFRQSDIISLHTPLLKDTKHMINDKTISLMKDGVMLINTSRGALIDTKAVINGLKSKKIGYLGIDVYENEGGLYFDDNSGQIMMDDTLARLMTFPNVLITGHQAWFTQQALDAICQVTMKNLNDFKNGTIDKGNLVEYEPSGCAAK</sequence>
<evidence type="ECO:0000259" key="6">
    <source>
        <dbReference type="Pfam" id="PF02826"/>
    </source>
</evidence>
<dbReference type="SUPFAM" id="SSF51735">
    <property type="entry name" value="NAD(P)-binding Rossmann-fold domains"/>
    <property type="match status" value="1"/>
</dbReference>
<gene>
    <name evidence="7" type="primary">ldhA</name>
    <name evidence="7" type="ORF">DFA_03007</name>
</gene>
<evidence type="ECO:0000256" key="3">
    <source>
        <dbReference type="ARBA" id="ARBA00023027"/>
    </source>
</evidence>
<keyword evidence="8" id="KW-1185">Reference proteome</keyword>
<evidence type="ECO:0000313" key="7">
    <source>
        <dbReference type="EMBL" id="EGG24763.1"/>
    </source>
</evidence>
<dbReference type="InterPro" id="IPR029752">
    <property type="entry name" value="D-isomer_DH_CS1"/>
</dbReference>
<reference evidence="8" key="1">
    <citation type="journal article" date="2011" name="Genome Res.">
        <title>Phylogeny-wide analysis of social amoeba genomes highlights ancient origins for complex intercellular communication.</title>
        <authorList>
            <person name="Heidel A.J."/>
            <person name="Lawal H.M."/>
            <person name="Felder M."/>
            <person name="Schilde C."/>
            <person name="Helps N.R."/>
            <person name="Tunggal B."/>
            <person name="Rivero F."/>
            <person name="John U."/>
            <person name="Schleicher M."/>
            <person name="Eichinger L."/>
            <person name="Platzer M."/>
            <person name="Noegel A.A."/>
            <person name="Schaap P."/>
            <person name="Gloeckner G."/>
        </authorList>
    </citation>
    <scope>NUCLEOTIDE SEQUENCE [LARGE SCALE GENOMIC DNA]</scope>
    <source>
        <strain evidence="8">SH3</strain>
    </source>
</reference>
<proteinExistence type="inferred from homology"/>
<dbReference type="KEGG" id="dfa:DFA_03007"/>
<dbReference type="Proteomes" id="UP000007797">
    <property type="component" value="Unassembled WGS sequence"/>
</dbReference>
<evidence type="ECO:0000313" key="8">
    <source>
        <dbReference type="Proteomes" id="UP000007797"/>
    </source>
</evidence>
<dbReference type="STRING" id="1054147.F4PGC9"/>
<dbReference type="InterPro" id="IPR006139">
    <property type="entry name" value="D-isomer_2_OHA_DH_cat_dom"/>
</dbReference>
<evidence type="ECO:0000256" key="1">
    <source>
        <dbReference type="ARBA" id="ARBA00005854"/>
    </source>
</evidence>
<keyword evidence="2 4" id="KW-0560">Oxidoreductase</keyword>
<dbReference type="PROSITE" id="PS00065">
    <property type="entry name" value="D_2_HYDROXYACID_DH_1"/>
    <property type="match status" value="1"/>
</dbReference>
<keyword evidence="3" id="KW-0520">NAD</keyword>
<name>F4PGC9_CACFS</name>
<dbReference type="EMBL" id="GL883006">
    <property type="protein sequence ID" value="EGG24763.1"/>
    <property type="molecule type" value="Genomic_DNA"/>
</dbReference>
<dbReference type="GO" id="GO:0051287">
    <property type="term" value="F:NAD binding"/>
    <property type="evidence" value="ECO:0007669"/>
    <property type="project" value="InterPro"/>
</dbReference>
<dbReference type="Gene3D" id="3.40.50.720">
    <property type="entry name" value="NAD(P)-binding Rossmann-like Domain"/>
    <property type="match status" value="2"/>
</dbReference>
<comment type="similarity">
    <text evidence="1 4">Belongs to the D-isomer specific 2-hydroxyacid dehydrogenase family.</text>
</comment>
<dbReference type="Pfam" id="PF00389">
    <property type="entry name" value="2-Hacid_dh"/>
    <property type="match status" value="1"/>
</dbReference>
<evidence type="ECO:0000256" key="4">
    <source>
        <dbReference type="RuleBase" id="RU003719"/>
    </source>
</evidence>
<feature type="domain" description="D-isomer specific 2-hydroxyacid dehydrogenase catalytic" evidence="5">
    <location>
        <begin position="61"/>
        <end position="342"/>
    </location>
</feature>
<dbReference type="OrthoDB" id="298012at2759"/>
<accession>F4PGC9</accession>
<dbReference type="SUPFAM" id="SSF52283">
    <property type="entry name" value="Formate/glycerate dehydrogenase catalytic domain-like"/>
    <property type="match status" value="1"/>
</dbReference>
<dbReference type="InterPro" id="IPR036291">
    <property type="entry name" value="NAD(P)-bd_dom_sf"/>
</dbReference>
<dbReference type="InterPro" id="IPR058205">
    <property type="entry name" value="D-LDH-like"/>
</dbReference>
<dbReference type="GO" id="GO:0016616">
    <property type="term" value="F:oxidoreductase activity, acting on the CH-OH group of donors, NAD or NADP as acceptor"/>
    <property type="evidence" value="ECO:0007669"/>
    <property type="project" value="InterPro"/>
</dbReference>